<dbReference type="GO" id="GO:0042834">
    <property type="term" value="F:peptidoglycan binding"/>
    <property type="evidence" value="ECO:0007669"/>
    <property type="project" value="InterPro"/>
</dbReference>
<dbReference type="AlphaFoldDB" id="A0A4P9VUI3"/>
<evidence type="ECO:0000313" key="1">
    <source>
        <dbReference type="EMBL" id="RDH45992.1"/>
    </source>
</evidence>
<reference evidence="1 2" key="1">
    <citation type="submission" date="2017-04" db="EMBL/GenBank/DDBJ databases">
        <title>Draft genome sequence of Zooshikella ganghwensis VG4 isolated from Red Sea sediments.</title>
        <authorList>
            <person name="Rehman Z."/>
            <person name="Alam I."/>
            <person name="Kamau A."/>
            <person name="Bajic V."/>
            <person name="Leiknes T."/>
        </authorList>
    </citation>
    <scope>NUCLEOTIDE SEQUENCE [LARGE SCALE GENOMIC DNA]</scope>
    <source>
        <strain evidence="1 2">VG4</strain>
    </source>
</reference>
<protein>
    <submittedName>
        <fullName evidence="1">SPOR domain-containing protein</fullName>
    </submittedName>
</protein>
<evidence type="ECO:0000313" key="2">
    <source>
        <dbReference type="Proteomes" id="UP000257039"/>
    </source>
</evidence>
<dbReference type="Proteomes" id="UP000257039">
    <property type="component" value="Unassembled WGS sequence"/>
</dbReference>
<accession>A0A4P9VUI3</accession>
<proteinExistence type="predicted"/>
<dbReference type="InterPro" id="IPR036680">
    <property type="entry name" value="SPOR-like_sf"/>
</dbReference>
<dbReference type="EMBL" id="NDXW01000001">
    <property type="protein sequence ID" value="RDH45992.1"/>
    <property type="molecule type" value="Genomic_DNA"/>
</dbReference>
<comment type="caution">
    <text evidence="1">The sequence shown here is derived from an EMBL/GenBank/DDBJ whole genome shotgun (WGS) entry which is preliminary data.</text>
</comment>
<sequence length="239" mass="27556">MRWIFLTLLLANGFLYGYFWYQGNHSSPVQTEPEVTESISEGEGIQLLTEVNPAGLEKLELNSKAVAVPQKTPHEPERFCIGLGPFTEIAPFKEVQQRFFALGVQPDVEKQHIETEPDYWVYIPPQPSRKYALRKLKELQKQNIDSYIINDGELKNGVSLGLFTKKTSADKLQKTIAQAGYNVKVKRVERFKDEIWLIFAPDQADLVGDQIWVEIAKKYHYIEKRRNRCKPIASYINIP</sequence>
<gene>
    <name evidence="1" type="ORF">B9G39_22460</name>
</gene>
<dbReference type="RefSeq" id="WP_094788830.1">
    <property type="nucleotide sequence ID" value="NZ_NDXW01000001.1"/>
</dbReference>
<keyword evidence="2" id="KW-1185">Reference proteome</keyword>
<name>A0A4P9VUI3_9GAMM</name>
<organism evidence="1 2">
    <name type="scientific">Zooshikella ganghwensis</name>
    <dbReference type="NCBI Taxonomy" id="202772"/>
    <lineage>
        <taxon>Bacteria</taxon>
        <taxon>Pseudomonadati</taxon>
        <taxon>Pseudomonadota</taxon>
        <taxon>Gammaproteobacteria</taxon>
        <taxon>Oceanospirillales</taxon>
        <taxon>Zooshikellaceae</taxon>
        <taxon>Zooshikella</taxon>
    </lineage>
</organism>
<dbReference type="SUPFAM" id="SSF110997">
    <property type="entry name" value="Sporulation related repeat"/>
    <property type="match status" value="1"/>
</dbReference>